<gene>
    <name evidence="16" type="ORF">RJ641_004354</name>
</gene>
<keyword evidence="10" id="KW-0750">Starch biosynthesis</keyword>
<dbReference type="Proteomes" id="UP001370490">
    <property type="component" value="Unassembled WGS sequence"/>
</dbReference>
<name>A0AAN8V9V9_9MAGN</name>
<comment type="caution">
    <text evidence="16">The sequence shown here is derived from an EMBL/GenBank/DDBJ whole genome shotgun (WGS) entry which is preliminary data.</text>
</comment>
<evidence type="ECO:0000259" key="15">
    <source>
        <dbReference type="Pfam" id="PF00483"/>
    </source>
</evidence>
<evidence type="ECO:0000256" key="10">
    <source>
        <dbReference type="ARBA" id="ARBA00022922"/>
    </source>
</evidence>
<evidence type="ECO:0000256" key="14">
    <source>
        <dbReference type="SAM" id="Phobius"/>
    </source>
</evidence>
<comment type="similarity">
    <text evidence="4">Belongs to the bacterial/plant glucose-1-phosphate adenylyltransferase family.</text>
</comment>
<evidence type="ECO:0000256" key="8">
    <source>
        <dbReference type="ARBA" id="ARBA00022695"/>
    </source>
</evidence>
<protein>
    <recommendedName>
        <fullName evidence="5">glucose-1-phosphate adenylyltransferase</fullName>
        <ecNumber evidence="5">2.7.7.27</ecNumber>
    </recommendedName>
    <alternativeName>
        <fullName evidence="13">ADP-glucose pyrophosphorylase</fullName>
    </alternativeName>
    <alternativeName>
        <fullName evidence="12">ADP-glucose synthase</fullName>
    </alternativeName>
    <alternativeName>
        <fullName evidence="11">Alpha-D-glucose-1-phosphate adenyl transferase</fullName>
    </alternativeName>
</protein>
<dbReference type="InterPro" id="IPR011831">
    <property type="entry name" value="ADP-Glc_PPase"/>
</dbReference>
<organism evidence="16 17">
    <name type="scientific">Dillenia turbinata</name>
    <dbReference type="NCBI Taxonomy" id="194707"/>
    <lineage>
        <taxon>Eukaryota</taxon>
        <taxon>Viridiplantae</taxon>
        <taxon>Streptophyta</taxon>
        <taxon>Embryophyta</taxon>
        <taxon>Tracheophyta</taxon>
        <taxon>Spermatophyta</taxon>
        <taxon>Magnoliopsida</taxon>
        <taxon>eudicotyledons</taxon>
        <taxon>Gunneridae</taxon>
        <taxon>Pentapetalae</taxon>
        <taxon>Dilleniales</taxon>
        <taxon>Dilleniaceae</taxon>
        <taxon>Dillenia</taxon>
    </lineage>
</organism>
<dbReference type="PANTHER" id="PTHR43523">
    <property type="entry name" value="GLUCOSE-1-PHOSPHATE ADENYLYLTRANSFERASE-RELATED"/>
    <property type="match status" value="1"/>
</dbReference>
<evidence type="ECO:0000313" key="17">
    <source>
        <dbReference type="Proteomes" id="UP001370490"/>
    </source>
</evidence>
<evidence type="ECO:0000256" key="7">
    <source>
        <dbReference type="ARBA" id="ARBA00022679"/>
    </source>
</evidence>
<dbReference type="AlphaFoldDB" id="A0AAN8V9V9"/>
<dbReference type="Gene3D" id="3.90.550.10">
    <property type="entry name" value="Spore Coat Polysaccharide Biosynthesis Protein SpsA, Chain A"/>
    <property type="match status" value="1"/>
</dbReference>
<dbReference type="GO" id="GO:0019252">
    <property type="term" value="P:starch biosynthetic process"/>
    <property type="evidence" value="ECO:0007669"/>
    <property type="project" value="UniProtKB-KW"/>
</dbReference>
<evidence type="ECO:0000256" key="9">
    <source>
        <dbReference type="ARBA" id="ARBA00022741"/>
    </source>
</evidence>
<keyword evidence="8" id="KW-0548">Nucleotidyltransferase</keyword>
<keyword evidence="14" id="KW-1133">Transmembrane helix</keyword>
<dbReference type="Pfam" id="PF00483">
    <property type="entry name" value="NTP_transferase"/>
    <property type="match status" value="1"/>
</dbReference>
<keyword evidence="14" id="KW-0812">Transmembrane</keyword>
<keyword evidence="6" id="KW-0021">Allosteric enzyme</keyword>
<dbReference type="PANTHER" id="PTHR43523:SF12">
    <property type="entry name" value="GLUCOSE-1-PHOSPHATE ADENYLYLTRANSFERASE LARGE SUBUNIT 1, CHLOROPLASTIC-RELATED"/>
    <property type="match status" value="1"/>
</dbReference>
<keyword evidence="7 16" id="KW-0808">Transferase</keyword>
<keyword evidence="14" id="KW-0472">Membrane</keyword>
<dbReference type="EMBL" id="JBAMMX010000012">
    <property type="protein sequence ID" value="KAK6930260.1"/>
    <property type="molecule type" value="Genomic_DNA"/>
</dbReference>
<comment type="pathway">
    <text evidence="3">Glycan biosynthesis; starch biosynthesis.</text>
</comment>
<evidence type="ECO:0000256" key="6">
    <source>
        <dbReference type="ARBA" id="ARBA00022533"/>
    </source>
</evidence>
<evidence type="ECO:0000256" key="3">
    <source>
        <dbReference type="ARBA" id="ARBA00004727"/>
    </source>
</evidence>
<keyword evidence="17" id="KW-1185">Reference proteome</keyword>
<reference evidence="16 17" key="1">
    <citation type="submission" date="2023-12" db="EMBL/GenBank/DDBJ databases">
        <title>A high-quality genome assembly for Dillenia turbinata (Dilleniales).</title>
        <authorList>
            <person name="Chanderbali A."/>
        </authorList>
    </citation>
    <scope>NUCLEOTIDE SEQUENCE [LARGE SCALE GENOMIC DNA]</scope>
    <source>
        <strain evidence="16">LSX21</strain>
        <tissue evidence="16">Leaf</tissue>
    </source>
</reference>
<accession>A0AAN8V9V9</accession>
<dbReference type="GO" id="GO:0005978">
    <property type="term" value="P:glycogen biosynthetic process"/>
    <property type="evidence" value="ECO:0007669"/>
    <property type="project" value="InterPro"/>
</dbReference>
<proteinExistence type="inferred from homology"/>
<evidence type="ECO:0000256" key="2">
    <source>
        <dbReference type="ARBA" id="ARBA00002231"/>
    </source>
</evidence>
<dbReference type="InterPro" id="IPR005835">
    <property type="entry name" value="NTP_transferase_dom"/>
</dbReference>
<evidence type="ECO:0000256" key="1">
    <source>
        <dbReference type="ARBA" id="ARBA00000956"/>
    </source>
</evidence>
<comment type="catalytic activity">
    <reaction evidence="1">
        <text>alpha-D-glucose 1-phosphate + ATP + H(+) = ADP-alpha-D-glucose + diphosphate</text>
        <dbReference type="Rhea" id="RHEA:12120"/>
        <dbReference type="ChEBI" id="CHEBI:15378"/>
        <dbReference type="ChEBI" id="CHEBI:30616"/>
        <dbReference type="ChEBI" id="CHEBI:33019"/>
        <dbReference type="ChEBI" id="CHEBI:57498"/>
        <dbReference type="ChEBI" id="CHEBI:58601"/>
        <dbReference type="EC" id="2.7.7.27"/>
    </reaction>
</comment>
<feature type="domain" description="Nucleotidyl transferase" evidence="15">
    <location>
        <begin position="86"/>
        <end position="128"/>
    </location>
</feature>
<evidence type="ECO:0000313" key="16">
    <source>
        <dbReference type="EMBL" id="KAK6930260.1"/>
    </source>
</evidence>
<evidence type="ECO:0000256" key="11">
    <source>
        <dbReference type="ARBA" id="ARBA00030645"/>
    </source>
</evidence>
<sequence length="162" mass="18238">MDSFHAMLKTNAHLTKIRKRRINNDSNGFWGERLGGSLKARALSAEFSKNLRIENRHPLTFQPPIFDDRKADPKSVASIILGGGAGPAVPVGGCYRLIDVPMSNCINSGIRKIFILTQFNSHSIDTLLALIILGMTALWRFWLRLKHPEKQERDGSKEQQML</sequence>
<dbReference type="EC" id="2.7.7.27" evidence="5"/>
<evidence type="ECO:0000256" key="5">
    <source>
        <dbReference type="ARBA" id="ARBA00012460"/>
    </source>
</evidence>
<dbReference type="GO" id="GO:0000166">
    <property type="term" value="F:nucleotide binding"/>
    <property type="evidence" value="ECO:0007669"/>
    <property type="project" value="UniProtKB-KW"/>
</dbReference>
<evidence type="ECO:0000256" key="4">
    <source>
        <dbReference type="ARBA" id="ARBA00010443"/>
    </source>
</evidence>
<dbReference type="InterPro" id="IPR029044">
    <property type="entry name" value="Nucleotide-diphossugar_trans"/>
</dbReference>
<evidence type="ECO:0000256" key="12">
    <source>
        <dbReference type="ARBA" id="ARBA00030817"/>
    </source>
</evidence>
<comment type="function">
    <text evidence="2">This protein plays a role in synthesis of starch. It catalyzes the synthesis of the activated glycosyl donor, ADP-glucose from Glc-1-P and ATP.</text>
</comment>
<feature type="transmembrane region" description="Helical" evidence="14">
    <location>
        <begin position="126"/>
        <end position="143"/>
    </location>
</feature>
<dbReference type="SUPFAM" id="SSF53448">
    <property type="entry name" value="Nucleotide-diphospho-sugar transferases"/>
    <property type="match status" value="1"/>
</dbReference>
<keyword evidence="9" id="KW-0547">Nucleotide-binding</keyword>
<dbReference type="GO" id="GO:0008878">
    <property type="term" value="F:glucose-1-phosphate adenylyltransferase activity"/>
    <property type="evidence" value="ECO:0007669"/>
    <property type="project" value="UniProtKB-EC"/>
</dbReference>
<evidence type="ECO:0000256" key="13">
    <source>
        <dbReference type="ARBA" id="ARBA00032494"/>
    </source>
</evidence>